<name>W8D0J1_9CAUD</name>
<dbReference type="RefSeq" id="YP_009010234.1">
    <property type="nucleotide sequence ID" value="NC_023610.1"/>
</dbReference>
<protein>
    <submittedName>
        <fullName evidence="1">Uncharacterized protein</fullName>
    </submittedName>
</protein>
<dbReference type="Proteomes" id="UP000204235">
    <property type="component" value="Segment"/>
</dbReference>
<dbReference type="EMBL" id="KF623294">
    <property type="protein sequence ID" value="AGX01903.1"/>
    <property type="molecule type" value="Genomic_DNA"/>
</dbReference>
<evidence type="ECO:0000313" key="1">
    <source>
        <dbReference type="EMBL" id="AGX01903.1"/>
    </source>
</evidence>
<sequence length="211" mass="24443">MDKRKICLDLADVLEKELYTQAEWEERLATVWLRLKDDATLELCERLVEHAIETNAPKIDITGLPQTVGGFREIIRVVKDWSLDLQHKYDSRELDATISLIQNMVQQMVDGALHSEAGHATEVFYGTRVQKAFNQFCLDHKVYSIYPELRQCVIHGYYPQNFANSNRYRFGGPFGYGHNEIDSRVYINSRLHQTLTALRDADNPMFSEEAE</sequence>
<reference evidence="1 2" key="1">
    <citation type="journal article" date="2014" name="FEMS Microbiol. Lett.">
        <title>The genome of the Erwinia amylovora phage PhiEaH1 reveals greater diversity and broadens the applicability of phages for the treatment of fire blight.</title>
        <authorList>
            <person name="Meczker K."/>
            <person name="Domotor D."/>
            <person name="Vass J."/>
            <person name="Rakhely G."/>
            <person name="Schneider G."/>
            <person name="Kovacs T."/>
        </authorList>
    </citation>
    <scope>NUCLEOTIDE SEQUENCE [LARGE SCALE GENOMIC DNA]</scope>
</reference>
<accession>W8D0J1</accession>
<organism evidence="1 2">
    <name type="scientific">Erwinia phage PhiEaH1</name>
    <dbReference type="NCBI Taxonomy" id="1401669"/>
    <lineage>
        <taxon>Viruses</taxon>
        <taxon>Duplodnaviria</taxon>
        <taxon>Heunggongvirae</taxon>
        <taxon>Uroviricota</taxon>
        <taxon>Caudoviricetes</taxon>
        <taxon>Chimalliviridae</taxon>
        <taxon>Iapetusvirus</taxon>
        <taxon>Iapetusvirus EaH1</taxon>
    </lineage>
</organism>
<dbReference type="GeneID" id="18501074"/>
<keyword evidence="2" id="KW-1185">Reference proteome</keyword>
<evidence type="ECO:0000313" key="2">
    <source>
        <dbReference type="Proteomes" id="UP000204235"/>
    </source>
</evidence>
<dbReference type="KEGG" id="vg:18501074"/>
<proteinExistence type="predicted"/>